<dbReference type="OMA" id="CRPERMD"/>
<reference evidence="3 4" key="1">
    <citation type="journal article" date="2015" name="Front. Microbiol.">
        <title>Genome sequence of the plant growth promoting endophytic yeast Rhodotorula graminis WP1.</title>
        <authorList>
            <person name="Firrincieli A."/>
            <person name="Otillar R."/>
            <person name="Salamov A."/>
            <person name="Schmutz J."/>
            <person name="Khan Z."/>
            <person name="Redman R.S."/>
            <person name="Fleck N.D."/>
            <person name="Lindquist E."/>
            <person name="Grigoriev I.V."/>
            <person name="Doty S.L."/>
        </authorList>
    </citation>
    <scope>NUCLEOTIDE SEQUENCE [LARGE SCALE GENOMIC DNA]</scope>
    <source>
        <strain evidence="3 4">WP1</strain>
    </source>
</reference>
<feature type="compositionally biased region" description="Polar residues" evidence="1">
    <location>
        <begin position="1239"/>
        <end position="1249"/>
    </location>
</feature>
<feature type="transmembrane region" description="Helical" evidence="2">
    <location>
        <begin position="564"/>
        <end position="585"/>
    </location>
</feature>
<feature type="compositionally biased region" description="Polar residues" evidence="1">
    <location>
        <begin position="395"/>
        <end position="406"/>
    </location>
</feature>
<accession>A0A0P9EPS4</accession>
<feature type="region of interest" description="Disordered" evidence="1">
    <location>
        <begin position="1032"/>
        <end position="1076"/>
    </location>
</feature>
<feature type="compositionally biased region" description="Low complexity" evidence="1">
    <location>
        <begin position="1053"/>
        <end position="1066"/>
    </location>
</feature>
<feature type="region of interest" description="Disordered" evidence="1">
    <location>
        <begin position="1105"/>
        <end position="1225"/>
    </location>
</feature>
<evidence type="ECO:0000313" key="4">
    <source>
        <dbReference type="Proteomes" id="UP000053890"/>
    </source>
</evidence>
<feature type="compositionally biased region" description="Basic and acidic residues" evidence="1">
    <location>
        <begin position="1144"/>
        <end position="1154"/>
    </location>
</feature>
<feature type="transmembrane region" description="Helical" evidence="2">
    <location>
        <begin position="715"/>
        <end position="743"/>
    </location>
</feature>
<evidence type="ECO:0000256" key="2">
    <source>
        <dbReference type="SAM" id="Phobius"/>
    </source>
</evidence>
<keyword evidence="2" id="KW-0472">Membrane</keyword>
<keyword evidence="2" id="KW-1133">Transmembrane helix</keyword>
<feature type="compositionally biased region" description="Polar residues" evidence="1">
    <location>
        <begin position="58"/>
        <end position="72"/>
    </location>
</feature>
<feature type="transmembrane region" description="Helical" evidence="2">
    <location>
        <begin position="503"/>
        <end position="530"/>
    </location>
</feature>
<evidence type="ECO:0000256" key="1">
    <source>
        <dbReference type="SAM" id="MobiDB-lite"/>
    </source>
</evidence>
<name>A0A0P9EPS4_RHOGW</name>
<organism evidence="3 4">
    <name type="scientific">Rhodotorula graminis (strain WP1)</name>
    <dbReference type="NCBI Taxonomy" id="578459"/>
    <lineage>
        <taxon>Eukaryota</taxon>
        <taxon>Fungi</taxon>
        <taxon>Dikarya</taxon>
        <taxon>Basidiomycota</taxon>
        <taxon>Pucciniomycotina</taxon>
        <taxon>Microbotryomycetes</taxon>
        <taxon>Sporidiobolales</taxon>
        <taxon>Sporidiobolaceae</taxon>
        <taxon>Rhodotorula</taxon>
    </lineage>
</organism>
<proteinExistence type="predicted"/>
<dbReference type="RefSeq" id="XP_018267583.1">
    <property type="nucleotide sequence ID" value="XM_018415310.1"/>
</dbReference>
<gene>
    <name evidence="3" type="ORF">RHOBADRAFT_50421</name>
</gene>
<dbReference type="AlphaFoldDB" id="A0A0P9EPS4"/>
<protein>
    <recommendedName>
        <fullName evidence="5">Proteophosphoglycan ppg4</fullName>
    </recommendedName>
</protein>
<feature type="region of interest" description="Disordered" evidence="1">
    <location>
        <begin position="258"/>
        <end position="339"/>
    </location>
</feature>
<dbReference type="Proteomes" id="UP000053890">
    <property type="component" value="Unassembled WGS sequence"/>
</dbReference>
<sequence length="1272" mass="136446">MASPRASLDTAQEPRDWHYLSAIPLAPGAPRRTSFSPPTTLHAAPPPLSPHDRPDVPSTPQLEPSPVISSGGATFDVARPRPPQRTRTGSPPRPRRPSHPEQAVMFNAPAAIVLGGAGASEDQYALRPGPPSSETSPQMSDFPVPPSHASPSSGLLPPIPMTRSTSSRRKPVPSYFGPGAAVASPAELSRVDSPTSGDPSRLSVGGFEALVARRANEGRAVEGDEEGRVVWSPRADLGLDREGVEAREMRRRWDEQRLVSAPAPSADVHRAPQFLHPSPGRLAPFPPAEHVHVSPRGTRARVRQTTVEDLSSEPPSPQAANTATPRAQSVWSSRHRRYVSTEDGADAYVRAQRAGPQLRRGSKRLSEVPSVRALANDGEDEHGGGGEVARVVSVGSPTAPTSQRRPSTGAVGRLFPQPSVTSTKSVLRRGDARFGSAARNSRARSEGGAPRERFEVVVLDPREKESPDVAGDGDWERLRTETLCRPERMDWSMCDFAGRFPRLLFLLYPIAVFAHVPVTLFLDFVLLYVLCQLARYPSVPSPTSRNIAARALVGVPDIEPSTGWWVAVGVYGACTAAWFFGVLVWKELGRDYYSRWKSGDRSVEIEKVYAGAASFKLACLRSYSHFSFFWRVRLAPFGRSGTIAQAVEGTTLTDGVQETASRYRQNWPTVLLLLPRAGITVAVLLLFSTTAYGTSTSTTARDSAFFDADGTLSRFSAGVLLANAAWVAWRLVLVLVAAVVAGMPRLSALFARRRPLETYPALGQSAQRRTSSAPSLSSRRPSVMYSTWRTRRQRRIRTAILACLGVTPLQDDAASAGLSPVLAKSPYVTGYGLEKAREAYSTGQFATDATVLRVEHDSPARRGSAPIFLRSDAPQHQDSSELSYRRARAPTSPKLDGEPPSPLIQFSPATPSPPRWVAPARDVAHTSSIEPRRASVAAGADDFSASGDVGQSILHRRMRSLQHEPSEGLIVFPTAGIDLSPRSLPPRATGGSLSTLPYASVGETAPRSLLPNILASPRPPLVSRFSAFSSPYASTTAASTPRDERDSPAHLDSTSSSAPSMTPSPSDQLGSGWDPARTTNLRAQLAAGQAERTLASQRLFDEVQRARAEEDAHDAQARDDLDLRPPSELLASADGHASFVTAREPPRSVDDGRWSHVSSSGEHSGTQSDGSTVRGPAAERSPVVTPTAFAGAVPVVQLGTPPAERDEDDSVGESTPERADGQAQTLVPLGLSRASGSASFDLSAYNSPDLTGGEDSGQFDRASPAMWRSDSL</sequence>
<keyword evidence="4" id="KW-1185">Reference proteome</keyword>
<dbReference type="OrthoDB" id="2525622at2759"/>
<dbReference type="GeneID" id="28975758"/>
<keyword evidence="2" id="KW-0812">Transmembrane</keyword>
<feature type="compositionally biased region" description="Polar residues" evidence="1">
    <location>
        <begin position="1156"/>
        <end position="1171"/>
    </location>
</feature>
<evidence type="ECO:0000313" key="3">
    <source>
        <dbReference type="EMBL" id="KPV71534.1"/>
    </source>
</evidence>
<feature type="region of interest" description="Disordered" evidence="1">
    <location>
        <begin position="1239"/>
        <end position="1272"/>
    </location>
</feature>
<feature type="compositionally biased region" description="Polar residues" evidence="1">
    <location>
        <begin position="318"/>
        <end position="332"/>
    </location>
</feature>
<feature type="region of interest" description="Disordered" evidence="1">
    <location>
        <begin position="395"/>
        <end position="426"/>
    </location>
</feature>
<evidence type="ECO:0008006" key="5">
    <source>
        <dbReference type="Google" id="ProtNLM"/>
    </source>
</evidence>
<feature type="region of interest" description="Disordered" evidence="1">
    <location>
        <begin position="25"/>
        <end position="203"/>
    </location>
</feature>
<dbReference type="EMBL" id="KQ474093">
    <property type="protein sequence ID" value="KPV71534.1"/>
    <property type="molecule type" value="Genomic_DNA"/>
</dbReference>
<dbReference type="STRING" id="578459.A0A0P9EPS4"/>
<feature type="region of interest" description="Disordered" evidence="1">
    <location>
        <begin position="862"/>
        <end position="918"/>
    </location>
</feature>
<feature type="transmembrane region" description="Helical" evidence="2">
    <location>
        <begin position="670"/>
        <end position="695"/>
    </location>
</feature>
<feature type="compositionally biased region" description="Basic and acidic residues" evidence="1">
    <location>
        <begin position="1105"/>
        <end position="1125"/>
    </location>
</feature>